<dbReference type="STRING" id="1330534.L323_16550"/>
<dbReference type="EMBL" id="ATAY01000088">
    <property type="protein sequence ID" value="EPR09382.1"/>
    <property type="molecule type" value="Genomic_DNA"/>
</dbReference>
<sequence length="237" mass="27283">MDSAEKISFTLKCVFTGAPISLVLIMLYNLFIYIQQKTFMSTGDLLLVSSGFLKWVFVLYGFAVFFIIISREETAYFPVLIYKIITRLGTKKVFLIISVIFLITVTQMFSTYAKVNENEIASCNGFIHKTQTYSWKDINNAEVYCSYNRKSTSKVDLHYVLKFKNGKEIDLASSKQFWKNILKVDSILIRKGTIISRGLIDYGTSLNILKDSDYYKENENVLKKIIYVVDTPPIHIT</sequence>
<evidence type="ECO:0000256" key="1">
    <source>
        <dbReference type="SAM" id="Phobius"/>
    </source>
</evidence>
<keyword evidence="1" id="KW-0812">Transmembrane</keyword>
<reference evidence="2 3" key="1">
    <citation type="journal article" date="2013" name="Genome Announc.">
        <title>Draft Genome Sequence of the Cellulolytic Bacterium Clostridium papyrosolvens C7 (ATCC 700395).</title>
        <authorList>
            <person name="Zepeda V."/>
            <person name="Dassa B."/>
            <person name="Borovok I."/>
            <person name="Lamed R."/>
            <person name="Bayer E.A."/>
            <person name="Cate J.H."/>
        </authorList>
    </citation>
    <scope>NUCLEOTIDE SEQUENCE [LARGE SCALE GENOMIC DNA]</scope>
    <source>
        <strain evidence="2 3">C7</strain>
    </source>
</reference>
<organism evidence="2 3">
    <name type="scientific">Ruminiclostridium papyrosolvens C7</name>
    <dbReference type="NCBI Taxonomy" id="1330534"/>
    <lineage>
        <taxon>Bacteria</taxon>
        <taxon>Bacillati</taxon>
        <taxon>Bacillota</taxon>
        <taxon>Clostridia</taxon>
        <taxon>Eubacteriales</taxon>
        <taxon>Oscillospiraceae</taxon>
        <taxon>Ruminiclostridium</taxon>
    </lineage>
</organism>
<name>U4QXV6_9FIRM</name>
<dbReference type="AlphaFoldDB" id="U4QXV6"/>
<comment type="caution">
    <text evidence="2">The sequence shown here is derived from an EMBL/GenBank/DDBJ whole genome shotgun (WGS) entry which is preliminary data.</text>
</comment>
<gene>
    <name evidence="2" type="ORF">L323_16550</name>
</gene>
<dbReference type="RefSeq" id="WP_020816718.1">
    <property type="nucleotide sequence ID" value="NZ_ATAY01000088.1"/>
</dbReference>
<accession>U4QXV6</accession>
<protein>
    <submittedName>
        <fullName evidence="2">Uncharacterized protein</fullName>
    </submittedName>
</protein>
<dbReference type="Proteomes" id="UP000016860">
    <property type="component" value="Unassembled WGS sequence"/>
</dbReference>
<evidence type="ECO:0000313" key="2">
    <source>
        <dbReference type="EMBL" id="EPR09382.1"/>
    </source>
</evidence>
<evidence type="ECO:0000313" key="3">
    <source>
        <dbReference type="Proteomes" id="UP000016860"/>
    </source>
</evidence>
<feature type="transmembrane region" description="Helical" evidence="1">
    <location>
        <begin position="93"/>
        <end position="113"/>
    </location>
</feature>
<keyword evidence="1" id="KW-1133">Transmembrane helix</keyword>
<proteinExistence type="predicted"/>
<feature type="transmembrane region" description="Helical" evidence="1">
    <location>
        <begin position="12"/>
        <end position="34"/>
    </location>
</feature>
<feature type="transmembrane region" description="Helical" evidence="1">
    <location>
        <begin position="46"/>
        <end position="69"/>
    </location>
</feature>
<dbReference type="OrthoDB" id="1738700at2"/>
<dbReference type="PATRIC" id="fig|1330534.3.peg.3281"/>
<keyword evidence="1" id="KW-0472">Membrane</keyword>